<evidence type="ECO:0000256" key="1">
    <source>
        <dbReference type="SAM" id="MobiDB-lite"/>
    </source>
</evidence>
<dbReference type="Pfam" id="PF10374">
    <property type="entry name" value="EST1"/>
    <property type="match status" value="1"/>
</dbReference>
<sequence>MTEQPAAIAREAKKIYQSLKELLKTKEPFDKELEFQRKNLRKRYLTLLLLHPYENESKDVENHLWMQTSYASISSYKERIAIIDRALSNRTGQTHQNSRHTTHGPVEHRKLLTRFRQFLAEEERFWIQLVLRMYRSFGLVEAQPALTTLGIIVDNQDATEDTRDGARNSFPEEPEAPLEPSNNVERESRLAILSKALICLGDIARYREYYNEAATRARAGQEVRRGKPKPPHVVLYTKAQQRYEQARLLVPHDGNPFHQLAILSTYRKDTFSSVLYYYRALCVRQPYETAADNMATVLHKGLDQWKRSKRDRDRMLAAGPLEVKDRISLFKDRVVVLHALWRKGIEKQDSKSREHDKTVYQDFRELVSERLLPPDTICNVLIMSQGGLWKHRMLRDTPISGRRQEGQGQISPEAPSAGAEWRILRHLMDMHYALLDVGREELKDVASADKATGDLAQRISAVFRRTLNALRIASKWLRANFNYVMGDLEFQAYQEKERFRSVTIAKKFPHKISAYSVHTIRFWKGYAQFVGALSQEFPADKLPSLTISLEEDIDVKGFLCLKKMMGESPKGSTDVTAGAGQTGEGAHPNEEHLMRISDLLADARALVSLENSPLVLVNDIISFNEQVVEPRNVTLSETRKATDGVPARQQQIMDHIRDKSIQNRRKDREDDVMTEVTSRTDDDVLKAAFEHIDKRVEEDDEEDDGEDEIVWNPKPLSPTSLSPLAQATPITPLKFLAASISSANTLSSPPQAKHSPLLGKTPINSPRAAHASATTAQDLLHDVMNAGRKPSASLVPPSDPSGIQPALLFGSELFHRPTTHSIWSAGVDEQPLRFGVSTSPNHNHAFQTSPRMYSQGIGNSGINGSQDLDSGTWSSQATTQASQPMGGVLPSVHPLQQGIGNLHTQVPSTSAPHHLSSYQGNLAYEQNFLHSSPSMSMGLATAPQTQMYSMAAAYYQQLSANGNTLQDTFAPARMGYHSQHPSISLQDNRFGNGQYNSPISSIWGNVG</sequence>
<dbReference type="OrthoDB" id="69928at2759"/>
<organism evidence="4 5">
    <name type="scientific">Coprinopsis marcescibilis</name>
    <name type="common">Agaric fungus</name>
    <name type="synonym">Psathyrella marcescibilis</name>
    <dbReference type="NCBI Taxonomy" id="230819"/>
    <lineage>
        <taxon>Eukaryota</taxon>
        <taxon>Fungi</taxon>
        <taxon>Dikarya</taxon>
        <taxon>Basidiomycota</taxon>
        <taxon>Agaricomycotina</taxon>
        <taxon>Agaricomycetes</taxon>
        <taxon>Agaricomycetidae</taxon>
        <taxon>Agaricales</taxon>
        <taxon>Agaricineae</taxon>
        <taxon>Psathyrellaceae</taxon>
        <taxon>Coprinopsis</taxon>
    </lineage>
</organism>
<feature type="domain" description="DNA/RNA-binding" evidence="2">
    <location>
        <begin position="241"/>
        <end position="563"/>
    </location>
</feature>
<feature type="region of interest" description="Disordered" evidence="1">
    <location>
        <begin position="693"/>
        <end position="723"/>
    </location>
</feature>
<evidence type="ECO:0000259" key="2">
    <source>
        <dbReference type="Pfam" id="PF10373"/>
    </source>
</evidence>
<evidence type="ECO:0008006" key="6">
    <source>
        <dbReference type="Google" id="ProtNLM"/>
    </source>
</evidence>
<dbReference type="STRING" id="230819.A0A5C3KXN8"/>
<dbReference type="Proteomes" id="UP000307440">
    <property type="component" value="Unassembled WGS sequence"/>
</dbReference>
<dbReference type="PANTHER" id="PTHR15696:SF36">
    <property type="entry name" value="NONSENSE-MEDIATED MRNA DECAY FACTOR"/>
    <property type="match status" value="1"/>
</dbReference>
<accession>A0A5C3KXN8</accession>
<keyword evidence="5" id="KW-1185">Reference proteome</keyword>
<dbReference type="Pfam" id="PF10373">
    <property type="entry name" value="EST1_DNA_bind"/>
    <property type="match status" value="1"/>
</dbReference>
<gene>
    <name evidence="4" type="ORF">FA15DRAFT_703678</name>
</gene>
<evidence type="ECO:0000313" key="4">
    <source>
        <dbReference type="EMBL" id="TFK25411.1"/>
    </source>
</evidence>
<feature type="region of interest" description="Disordered" evidence="1">
    <location>
        <begin position="744"/>
        <end position="773"/>
    </location>
</feature>
<protein>
    <recommendedName>
        <fullName evidence="6">Protein SMG7</fullName>
    </recommendedName>
</protein>
<dbReference type="InterPro" id="IPR018834">
    <property type="entry name" value="DNA/RNA-bd_Est1-type"/>
</dbReference>
<dbReference type="EMBL" id="ML210186">
    <property type="protein sequence ID" value="TFK25411.1"/>
    <property type="molecule type" value="Genomic_DNA"/>
</dbReference>
<dbReference type="SUPFAM" id="SSF48452">
    <property type="entry name" value="TPR-like"/>
    <property type="match status" value="1"/>
</dbReference>
<feature type="domain" description="Telomerase activating protein Est1-like N-terminal" evidence="3">
    <location>
        <begin position="59"/>
        <end position="211"/>
    </location>
</feature>
<proteinExistence type="predicted"/>
<feature type="compositionally biased region" description="Acidic residues" evidence="1">
    <location>
        <begin position="698"/>
        <end position="709"/>
    </location>
</feature>
<dbReference type="Gene3D" id="1.25.40.10">
    <property type="entry name" value="Tetratricopeptide repeat domain"/>
    <property type="match status" value="1"/>
</dbReference>
<name>A0A5C3KXN8_COPMA</name>
<evidence type="ECO:0000313" key="5">
    <source>
        <dbReference type="Proteomes" id="UP000307440"/>
    </source>
</evidence>
<dbReference type="InterPro" id="IPR019458">
    <property type="entry name" value="Est1-like_N"/>
</dbReference>
<reference evidence="4 5" key="1">
    <citation type="journal article" date="2019" name="Nat. Ecol. Evol.">
        <title>Megaphylogeny resolves global patterns of mushroom evolution.</title>
        <authorList>
            <person name="Varga T."/>
            <person name="Krizsan K."/>
            <person name="Foldi C."/>
            <person name="Dima B."/>
            <person name="Sanchez-Garcia M."/>
            <person name="Sanchez-Ramirez S."/>
            <person name="Szollosi G.J."/>
            <person name="Szarkandi J.G."/>
            <person name="Papp V."/>
            <person name="Albert L."/>
            <person name="Andreopoulos W."/>
            <person name="Angelini C."/>
            <person name="Antonin V."/>
            <person name="Barry K.W."/>
            <person name="Bougher N.L."/>
            <person name="Buchanan P."/>
            <person name="Buyck B."/>
            <person name="Bense V."/>
            <person name="Catcheside P."/>
            <person name="Chovatia M."/>
            <person name="Cooper J."/>
            <person name="Damon W."/>
            <person name="Desjardin D."/>
            <person name="Finy P."/>
            <person name="Geml J."/>
            <person name="Haridas S."/>
            <person name="Hughes K."/>
            <person name="Justo A."/>
            <person name="Karasinski D."/>
            <person name="Kautmanova I."/>
            <person name="Kiss B."/>
            <person name="Kocsube S."/>
            <person name="Kotiranta H."/>
            <person name="LaButti K.M."/>
            <person name="Lechner B.E."/>
            <person name="Liimatainen K."/>
            <person name="Lipzen A."/>
            <person name="Lukacs Z."/>
            <person name="Mihaltcheva S."/>
            <person name="Morgado L.N."/>
            <person name="Niskanen T."/>
            <person name="Noordeloos M.E."/>
            <person name="Ohm R.A."/>
            <person name="Ortiz-Santana B."/>
            <person name="Ovrebo C."/>
            <person name="Racz N."/>
            <person name="Riley R."/>
            <person name="Savchenko A."/>
            <person name="Shiryaev A."/>
            <person name="Soop K."/>
            <person name="Spirin V."/>
            <person name="Szebenyi C."/>
            <person name="Tomsovsky M."/>
            <person name="Tulloss R.E."/>
            <person name="Uehling J."/>
            <person name="Grigoriev I.V."/>
            <person name="Vagvolgyi C."/>
            <person name="Papp T."/>
            <person name="Martin F.M."/>
            <person name="Miettinen O."/>
            <person name="Hibbett D.S."/>
            <person name="Nagy L.G."/>
        </authorList>
    </citation>
    <scope>NUCLEOTIDE SEQUENCE [LARGE SCALE GENOMIC DNA]</scope>
    <source>
        <strain evidence="4 5">CBS 121175</strain>
    </source>
</reference>
<dbReference type="InterPro" id="IPR045153">
    <property type="entry name" value="Est1/Ebs1-like"/>
</dbReference>
<dbReference type="PANTHER" id="PTHR15696">
    <property type="entry name" value="SMG-7 SUPPRESSOR WITH MORPHOLOGICAL EFFECT ON GENITALIA PROTEIN 7"/>
    <property type="match status" value="1"/>
</dbReference>
<feature type="region of interest" description="Disordered" evidence="1">
    <location>
        <begin position="160"/>
        <end position="184"/>
    </location>
</feature>
<dbReference type="AlphaFoldDB" id="A0A5C3KXN8"/>
<dbReference type="InterPro" id="IPR011990">
    <property type="entry name" value="TPR-like_helical_dom_sf"/>
</dbReference>
<evidence type="ECO:0000259" key="3">
    <source>
        <dbReference type="Pfam" id="PF10374"/>
    </source>
</evidence>